<dbReference type="Pfam" id="PF16153">
    <property type="entry name" value="DUF4861"/>
    <property type="match status" value="1"/>
</dbReference>
<gene>
    <name evidence="2" type="ORF">SAMN06296427_11288</name>
</gene>
<proteinExistence type="predicted"/>
<dbReference type="InterPro" id="IPR032342">
    <property type="entry name" value="DUF4861"/>
</dbReference>
<protein>
    <recommendedName>
        <fullName evidence="4">DUF4861 domain-containing protein</fullName>
    </recommendedName>
</protein>
<feature type="chain" id="PRO_5012619330" description="DUF4861 domain-containing protein" evidence="1">
    <location>
        <begin position="20"/>
        <end position="332"/>
    </location>
</feature>
<dbReference type="Proteomes" id="UP000192393">
    <property type="component" value="Unassembled WGS sequence"/>
</dbReference>
<dbReference type="AlphaFoldDB" id="A0A1W2CXV2"/>
<sequence>MNFSNFIFIGLLIFSVSCATNTEQKNKKTKPFAYTELSVKEGGQWIDGKRGHQEYSGGTFKNVTELKLPPQHTDHTYYIRYEGLGLENNQIAYRIYLDWRNAIDIFGKKVDTLVLPFVGQDGFYSYHTDAPWGLDIFKAGKTLGLGSFGRYDKTNDQVLHFKEVDETFAKVYNEKKKSFVTIDYKGWKTLDDQIDLNAQISIFPRDRFLKIDLIPSEEIENICTGIVNFKNIPLITGTSQNGKWSYIATFGKQTVAGENDNLGMVVFYPTEKVKKTKETEKNHLIIFKPTSKKLTYYLSSAWSQEPDGIKTQDEFIQYINDKVEILSKKGKL</sequence>
<dbReference type="STRING" id="1434700.SAMN06296427_11288"/>
<dbReference type="EMBL" id="FWXS01000012">
    <property type="protein sequence ID" value="SMC90051.1"/>
    <property type="molecule type" value="Genomic_DNA"/>
</dbReference>
<keyword evidence="1" id="KW-0732">Signal</keyword>
<evidence type="ECO:0000313" key="2">
    <source>
        <dbReference type="EMBL" id="SMC90051.1"/>
    </source>
</evidence>
<evidence type="ECO:0008006" key="4">
    <source>
        <dbReference type="Google" id="ProtNLM"/>
    </source>
</evidence>
<name>A0A1W2CXV2_9FLAO</name>
<keyword evidence="3" id="KW-1185">Reference proteome</keyword>
<dbReference type="OrthoDB" id="846806at2"/>
<evidence type="ECO:0000313" key="3">
    <source>
        <dbReference type="Proteomes" id="UP000192393"/>
    </source>
</evidence>
<reference evidence="2 3" key="1">
    <citation type="submission" date="2017-04" db="EMBL/GenBank/DDBJ databases">
        <authorList>
            <person name="Afonso C.L."/>
            <person name="Miller P.J."/>
            <person name="Scott M.A."/>
            <person name="Spackman E."/>
            <person name="Goraichik I."/>
            <person name="Dimitrov K.M."/>
            <person name="Suarez D.L."/>
            <person name="Swayne D.E."/>
        </authorList>
    </citation>
    <scope>NUCLEOTIDE SEQUENCE [LARGE SCALE GENOMIC DNA]</scope>
    <source>
        <strain evidence="2 3">CGMCC 1.12708</strain>
    </source>
</reference>
<accession>A0A1W2CXV2</accession>
<organism evidence="2 3">
    <name type="scientific">Moheibacter sediminis</name>
    <dbReference type="NCBI Taxonomy" id="1434700"/>
    <lineage>
        <taxon>Bacteria</taxon>
        <taxon>Pseudomonadati</taxon>
        <taxon>Bacteroidota</taxon>
        <taxon>Flavobacteriia</taxon>
        <taxon>Flavobacteriales</taxon>
        <taxon>Weeksellaceae</taxon>
        <taxon>Moheibacter</taxon>
    </lineage>
</organism>
<evidence type="ECO:0000256" key="1">
    <source>
        <dbReference type="SAM" id="SignalP"/>
    </source>
</evidence>
<feature type="signal peptide" evidence="1">
    <location>
        <begin position="1"/>
        <end position="19"/>
    </location>
</feature>
<dbReference type="RefSeq" id="WP_084019026.1">
    <property type="nucleotide sequence ID" value="NZ_FWXS01000012.1"/>
</dbReference>